<dbReference type="Proteomes" id="UP001156389">
    <property type="component" value="Unassembled WGS sequence"/>
</dbReference>
<keyword evidence="1" id="KW-0472">Membrane</keyword>
<feature type="transmembrane region" description="Helical" evidence="1">
    <location>
        <begin position="49"/>
        <end position="66"/>
    </location>
</feature>
<keyword evidence="3" id="KW-1185">Reference proteome</keyword>
<proteinExistence type="predicted"/>
<dbReference type="EMBL" id="JAJAGO010000002">
    <property type="protein sequence ID" value="MCT2589319.1"/>
    <property type="molecule type" value="Genomic_DNA"/>
</dbReference>
<sequence>MAAHPVIGYLVWAVLFGALFTWEGISLIRTGDGFPTLSEAVAGVMRYPAGRWALFAVWLWFGWHTFVRGWHFLLRDAS</sequence>
<dbReference type="InterPro" id="IPR046177">
    <property type="entry name" value="DUF6186"/>
</dbReference>
<keyword evidence="1" id="KW-1133">Transmembrane helix</keyword>
<evidence type="ECO:0000313" key="3">
    <source>
        <dbReference type="Proteomes" id="UP001156389"/>
    </source>
</evidence>
<name>A0ABT2JN61_9ACTN</name>
<gene>
    <name evidence="2" type="ORF">LHJ74_05115</name>
</gene>
<comment type="caution">
    <text evidence="2">The sequence shown here is derived from an EMBL/GenBank/DDBJ whole genome shotgun (WGS) entry which is preliminary data.</text>
</comment>
<evidence type="ECO:0000313" key="2">
    <source>
        <dbReference type="EMBL" id="MCT2589319.1"/>
    </source>
</evidence>
<dbReference type="Pfam" id="PF19684">
    <property type="entry name" value="DUF6186"/>
    <property type="match status" value="1"/>
</dbReference>
<accession>A0ABT2JN61</accession>
<feature type="transmembrane region" description="Helical" evidence="1">
    <location>
        <begin position="6"/>
        <end position="28"/>
    </location>
</feature>
<protein>
    <submittedName>
        <fullName evidence="2">DUF6186 family protein</fullName>
    </submittedName>
</protein>
<keyword evidence="1" id="KW-0812">Transmembrane</keyword>
<organism evidence="2 3">
    <name type="scientific">Streptomyces gossypii</name>
    <dbReference type="NCBI Taxonomy" id="2883101"/>
    <lineage>
        <taxon>Bacteria</taxon>
        <taxon>Bacillati</taxon>
        <taxon>Actinomycetota</taxon>
        <taxon>Actinomycetes</taxon>
        <taxon>Kitasatosporales</taxon>
        <taxon>Streptomycetaceae</taxon>
        <taxon>Streptomyces</taxon>
    </lineage>
</organism>
<dbReference type="RefSeq" id="WP_260216297.1">
    <property type="nucleotide sequence ID" value="NZ_JAJAGO010000002.1"/>
</dbReference>
<reference evidence="2 3" key="1">
    <citation type="submission" date="2021-10" db="EMBL/GenBank/DDBJ databases">
        <title>Streptomyces gossypii sp. nov., isolated from soil collected from cotton field.</title>
        <authorList>
            <person name="Ge X."/>
            <person name="Chen X."/>
            <person name="Liu W."/>
        </authorList>
    </citation>
    <scope>NUCLEOTIDE SEQUENCE [LARGE SCALE GENOMIC DNA]</scope>
    <source>
        <strain evidence="2 3">N2-109</strain>
    </source>
</reference>
<evidence type="ECO:0000256" key="1">
    <source>
        <dbReference type="SAM" id="Phobius"/>
    </source>
</evidence>